<dbReference type="PANTHER" id="PTHR42999">
    <property type="entry name" value="ANTIBIOTIC RESISTANCE PROTEIN MCBG"/>
    <property type="match status" value="1"/>
</dbReference>
<comment type="caution">
    <text evidence="2">The sequence shown here is derived from an EMBL/GenBank/DDBJ whole genome shotgun (WGS) entry which is preliminary data.</text>
</comment>
<dbReference type="EMBL" id="JBIAXI010000007">
    <property type="protein sequence ID" value="MFF4773787.1"/>
    <property type="molecule type" value="Genomic_DNA"/>
</dbReference>
<evidence type="ECO:0000313" key="2">
    <source>
        <dbReference type="EMBL" id="MFF4773787.1"/>
    </source>
</evidence>
<evidence type="ECO:0000256" key="1">
    <source>
        <dbReference type="SAM" id="MobiDB-lite"/>
    </source>
</evidence>
<dbReference type="Proteomes" id="UP001602119">
    <property type="component" value="Unassembled WGS sequence"/>
</dbReference>
<dbReference type="Gene3D" id="2.160.20.80">
    <property type="entry name" value="E3 ubiquitin-protein ligase SopA"/>
    <property type="match status" value="1"/>
</dbReference>
<proteinExistence type="predicted"/>
<reference evidence="2 3" key="1">
    <citation type="submission" date="2024-10" db="EMBL/GenBank/DDBJ databases">
        <title>The Natural Products Discovery Center: Release of the First 8490 Sequenced Strains for Exploring Actinobacteria Biosynthetic Diversity.</title>
        <authorList>
            <person name="Kalkreuter E."/>
            <person name="Kautsar S.A."/>
            <person name="Yang D."/>
            <person name="Bader C.D."/>
            <person name="Teijaro C.N."/>
            <person name="Fluegel L."/>
            <person name="Davis C.M."/>
            <person name="Simpson J.R."/>
            <person name="Lauterbach L."/>
            <person name="Steele A.D."/>
            <person name="Gui C."/>
            <person name="Meng S."/>
            <person name="Li G."/>
            <person name="Viehrig K."/>
            <person name="Ye F."/>
            <person name="Su P."/>
            <person name="Kiefer A.F."/>
            <person name="Nichols A."/>
            <person name="Cepeda A.J."/>
            <person name="Yan W."/>
            <person name="Fan B."/>
            <person name="Jiang Y."/>
            <person name="Adhikari A."/>
            <person name="Zheng C.-J."/>
            <person name="Schuster L."/>
            <person name="Cowan T.M."/>
            <person name="Smanski M.J."/>
            <person name="Chevrette M.G."/>
            <person name="De Carvalho L.P.S."/>
            <person name="Shen B."/>
        </authorList>
    </citation>
    <scope>NUCLEOTIDE SEQUENCE [LARGE SCALE GENOMIC DNA]</scope>
    <source>
        <strain evidence="2 3">NPDC001281</strain>
    </source>
</reference>
<dbReference type="Pfam" id="PF00805">
    <property type="entry name" value="Pentapeptide"/>
    <property type="match status" value="1"/>
</dbReference>
<name>A0ABW6V396_MICFU</name>
<dbReference type="PANTHER" id="PTHR42999:SF1">
    <property type="entry name" value="PENTAPEPTIDE REPEAT-CONTAINING PROTEIN"/>
    <property type="match status" value="1"/>
</dbReference>
<protein>
    <submittedName>
        <fullName evidence="2">Pentapeptide repeat-containing protein</fullName>
    </submittedName>
</protein>
<organism evidence="2 3">
    <name type="scientific">Microtetraspora fusca</name>
    <dbReference type="NCBI Taxonomy" id="1997"/>
    <lineage>
        <taxon>Bacteria</taxon>
        <taxon>Bacillati</taxon>
        <taxon>Actinomycetota</taxon>
        <taxon>Actinomycetes</taxon>
        <taxon>Streptosporangiales</taxon>
        <taxon>Streptosporangiaceae</taxon>
        <taxon>Microtetraspora</taxon>
    </lineage>
</organism>
<dbReference type="Pfam" id="PF13599">
    <property type="entry name" value="Pentapeptide_4"/>
    <property type="match status" value="1"/>
</dbReference>
<keyword evidence="3" id="KW-1185">Reference proteome</keyword>
<dbReference type="InterPro" id="IPR001646">
    <property type="entry name" value="5peptide_repeat"/>
</dbReference>
<dbReference type="RefSeq" id="WP_387342192.1">
    <property type="nucleotide sequence ID" value="NZ_JBIAXI010000007.1"/>
</dbReference>
<gene>
    <name evidence="2" type="ORF">ACFY05_13095</name>
</gene>
<dbReference type="InterPro" id="IPR052949">
    <property type="entry name" value="PA_immunity-related"/>
</dbReference>
<dbReference type="SUPFAM" id="SSF141571">
    <property type="entry name" value="Pentapeptide repeat-like"/>
    <property type="match status" value="1"/>
</dbReference>
<evidence type="ECO:0000313" key="3">
    <source>
        <dbReference type="Proteomes" id="UP001602119"/>
    </source>
</evidence>
<accession>A0ABW6V396</accession>
<sequence>MSPSVSRPQQKRPKEPAAPKVPTSLSVARLPEHDLEDDRTYRSMAFTGIDLSNRDAEIADFEGCRLVDTGFAGTRLQRAGFVDVEFERCDLSTMAARMTTVQRSRVSSSRLTGTAWTECAFRDVLFDACRADLAGFRFSTFTGTVFRDCSMPEADFQNADLRGVRFERCDLTRAQFSQAQMDGARFADCTLVGISGVTSLKGATVRSQDAQGLLYVLAGAMGITIEE</sequence>
<feature type="region of interest" description="Disordered" evidence="1">
    <location>
        <begin position="1"/>
        <end position="27"/>
    </location>
</feature>